<evidence type="ECO:0000256" key="2">
    <source>
        <dbReference type="ARBA" id="ARBA00022692"/>
    </source>
</evidence>
<evidence type="ECO:0000256" key="5">
    <source>
        <dbReference type="ARBA" id="ARBA00093767"/>
    </source>
</evidence>
<dbReference type="Pfam" id="PF03151">
    <property type="entry name" value="TPT"/>
    <property type="match status" value="1"/>
</dbReference>
<organism evidence="9 10">
    <name type="scientific">Ciona intestinalis</name>
    <name type="common">Transparent sea squirt</name>
    <name type="synonym">Ascidia intestinalis</name>
    <dbReference type="NCBI Taxonomy" id="7719"/>
    <lineage>
        <taxon>Eukaryota</taxon>
        <taxon>Metazoa</taxon>
        <taxon>Chordata</taxon>
        <taxon>Tunicata</taxon>
        <taxon>Ascidiacea</taxon>
        <taxon>Phlebobranchia</taxon>
        <taxon>Cionidae</taxon>
        <taxon>Ciona</taxon>
    </lineage>
</organism>
<evidence type="ECO:0000256" key="7">
    <source>
        <dbReference type="SAM" id="Phobius"/>
    </source>
</evidence>
<dbReference type="OMA" id="GYKFHSI"/>
<proteinExistence type="inferred from homology"/>
<feature type="transmembrane region" description="Helical" evidence="7">
    <location>
        <begin position="114"/>
        <end position="136"/>
    </location>
</feature>
<dbReference type="SUPFAM" id="SSF103481">
    <property type="entry name" value="Multidrug resistance efflux transporter EmrE"/>
    <property type="match status" value="1"/>
</dbReference>
<dbReference type="Proteomes" id="UP000008144">
    <property type="component" value="Chromosome 5"/>
</dbReference>
<protein>
    <recommendedName>
        <fullName evidence="8">Sugar phosphate transporter domain-containing protein</fullName>
    </recommendedName>
</protein>
<dbReference type="GO" id="GO:0005794">
    <property type="term" value="C:Golgi apparatus"/>
    <property type="evidence" value="ECO:0000318"/>
    <property type="project" value="GO_Central"/>
</dbReference>
<dbReference type="GO" id="GO:0016020">
    <property type="term" value="C:membrane"/>
    <property type="evidence" value="ECO:0007669"/>
    <property type="project" value="UniProtKB-SubCell"/>
</dbReference>
<evidence type="ECO:0000256" key="6">
    <source>
        <dbReference type="ARBA" id="ARBA00093775"/>
    </source>
</evidence>
<dbReference type="InterPro" id="IPR004853">
    <property type="entry name" value="Sugar_P_trans_dom"/>
</dbReference>
<dbReference type="HOGENOM" id="CLU_1453920_0_0_1"/>
<feature type="domain" description="Sugar phosphate transporter" evidence="8">
    <location>
        <begin position="2"/>
        <end position="158"/>
    </location>
</feature>
<dbReference type="InParanoid" id="F7AVU6"/>
<comment type="similarity">
    <text evidence="6">Belongs to the TPT transporter family. SLC35E subfamily.</text>
</comment>
<feature type="transmembrane region" description="Helical" evidence="7">
    <location>
        <begin position="18"/>
        <end position="40"/>
    </location>
</feature>
<accession>F7AVU6</accession>
<evidence type="ECO:0000256" key="4">
    <source>
        <dbReference type="ARBA" id="ARBA00023136"/>
    </source>
</evidence>
<dbReference type="PANTHER" id="PTHR11132">
    <property type="entry name" value="SOLUTE CARRIER FAMILY 35"/>
    <property type="match status" value="1"/>
</dbReference>
<dbReference type="GO" id="GO:0055085">
    <property type="term" value="P:transmembrane transport"/>
    <property type="evidence" value="ECO:0000318"/>
    <property type="project" value="GO_Central"/>
</dbReference>
<dbReference type="Ensembl" id="ENSCINT00000023290.2">
    <property type="protein sequence ID" value="ENSCINP00000023044.2"/>
    <property type="gene ID" value="ENSCING00000012308.2"/>
</dbReference>
<keyword evidence="4 7" id="KW-0472">Membrane</keyword>
<keyword evidence="10" id="KW-1185">Reference proteome</keyword>
<comment type="subcellular location">
    <subcellularLocation>
        <location evidence="1">Membrane</location>
        <topology evidence="1">Multi-pass membrane protein</topology>
    </subcellularLocation>
</comment>
<feature type="transmembrane region" description="Helical" evidence="7">
    <location>
        <begin position="52"/>
        <end position="71"/>
    </location>
</feature>
<reference evidence="9" key="4">
    <citation type="submission" date="2025-09" db="UniProtKB">
        <authorList>
            <consortium name="Ensembl"/>
        </authorList>
    </citation>
    <scope>IDENTIFICATION</scope>
</reference>
<dbReference type="GO" id="GO:0015297">
    <property type="term" value="F:antiporter activity"/>
    <property type="evidence" value="ECO:0000318"/>
    <property type="project" value="GO_Central"/>
</dbReference>
<sequence length="186" mass="20061">MVVGGILINYSTDIQLNFLGALFGLTAVVASSLYYTWIETKQRKLELSPPQLLIYQSSISSAILSVLVVAIELPDVLKIMNTSNASDAAMFFLSGLLAFSVSTSVFYIISKTSVVTYAVFCKLKICLIILGGSILFKEVITPGQAMGVIVTLTGTAMYAFFTMSEKNKLDKTLLSNSNGPTLRGMS</sequence>
<dbReference type="InterPro" id="IPR037185">
    <property type="entry name" value="EmrE-like"/>
</dbReference>
<reference evidence="10" key="1">
    <citation type="journal article" date="2002" name="Science">
        <title>The draft genome of Ciona intestinalis: insights into chordate and vertebrate origins.</title>
        <authorList>
            <person name="Dehal P."/>
            <person name="Satou Y."/>
            <person name="Campbell R.K."/>
            <person name="Chapman J."/>
            <person name="Degnan B."/>
            <person name="De Tomaso A."/>
            <person name="Davidson B."/>
            <person name="Di Gregorio A."/>
            <person name="Gelpke M."/>
            <person name="Goodstein D.M."/>
            <person name="Harafuji N."/>
            <person name="Hastings K.E."/>
            <person name="Ho I."/>
            <person name="Hotta K."/>
            <person name="Huang W."/>
            <person name="Kawashima T."/>
            <person name="Lemaire P."/>
            <person name="Martinez D."/>
            <person name="Meinertzhagen I.A."/>
            <person name="Necula S."/>
            <person name="Nonaka M."/>
            <person name="Putnam N."/>
            <person name="Rash S."/>
            <person name="Saiga H."/>
            <person name="Satake M."/>
            <person name="Terry A."/>
            <person name="Yamada L."/>
            <person name="Wang H.G."/>
            <person name="Awazu S."/>
            <person name="Azumi K."/>
            <person name="Boore J."/>
            <person name="Branno M."/>
            <person name="Chin-Bow S."/>
            <person name="DeSantis R."/>
            <person name="Doyle S."/>
            <person name="Francino P."/>
            <person name="Keys D.N."/>
            <person name="Haga S."/>
            <person name="Hayashi H."/>
            <person name="Hino K."/>
            <person name="Imai K.S."/>
            <person name="Inaba K."/>
            <person name="Kano S."/>
            <person name="Kobayashi K."/>
            <person name="Kobayashi M."/>
            <person name="Lee B.I."/>
            <person name="Makabe K.W."/>
            <person name="Manohar C."/>
            <person name="Matassi G."/>
            <person name="Medina M."/>
            <person name="Mochizuki Y."/>
            <person name="Mount S."/>
            <person name="Morishita T."/>
            <person name="Miura S."/>
            <person name="Nakayama A."/>
            <person name="Nishizaka S."/>
            <person name="Nomoto H."/>
            <person name="Ohta F."/>
            <person name="Oishi K."/>
            <person name="Rigoutsos I."/>
            <person name="Sano M."/>
            <person name="Sasaki A."/>
            <person name="Sasakura Y."/>
            <person name="Shoguchi E."/>
            <person name="Shin-i T."/>
            <person name="Spagnuolo A."/>
            <person name="Stainier D."/>
            <person name="Suzuki M.M."/>
            <person name="Tassy O."/>
            <person name="Takatori N."/>
            <person name="Tokuoka M."/>
            <person name="Yagi K."/>
            <person name="Yoshizaki F."/>
            <person name="Wada S."/>
            <person name="Zhang C."/>
            <person name="Hyatt P.D."/>
            <person name="Larimer F."/>
            <person name="Detter C."/>
            <person name="Doggett N."/>
            <person name="Glavina T."/>
            <person name="Hawkins T."/>
            <person name="Richardson P."/>
            <person name="Lucas S."/>
            <person name="Kohara Y."/>
            <person name="Levine M."/>
            <person name="Satoh N."/>
            <person name="Rokhsar D.S."/>
        </authorList>
    </citation>
    <scope>NUCLEOTIDE SEQUENCE [LARGE SCALE GENOMIC DNA]</scope>
</reference>
<reference evidence="9" key="3">
    <citation type="submission" date="2025-08" db="UniProtKB">
        <authorList>
            <consortium name="Ensembl"/>
        </authorList>
    </citation>
    <scope>IDENTIFICATION</scope>
</reference>
<evidence type="ECO:0000313" key="10">
    <source>
        <dbReference type="Proteomes" id="UP000008144"/>
    </source>
</evidence>
<evidence type="ECO:0000256" key="1">
    <source>
        <dbReference type="ARBA" id="ARBA00004141"/>
    </source>
</evidence>
<keyword evidence="3 7" id="KW-1133">Transmembrane helix</keyword>
<reference evidence="9" key="2">
    <citation type="journal article" date="2008" name="Genome Biol.">
        <title>Improved genome assembly and evidence-based global gene model set for the chordate Ciona intestinalis: new insight into intron and operon populations.</title>
        <authorList>
            <person name="Satou Y."/>
            <person name="Mineta K."/>
            <person name="Ogasawara M."/>
            <person name="Sasakura Y."/>
            <person name="Shoguchi E."/>
            <person name="Ueno K."/>
            <person name="Yamada L."/>
            <person name="Matsumoto J."/>
            <person name="Wasserscheid J."/>
            <person name="Dewar K."/>
            <person name="Wiley G.B."/>
            <person name="Macmil S.L."/>
            <person name="Roe B.A."/>
            <person name="Zeller R.W."/>
            <person name="Hastings K.E."/>
            <person name="Lemaire P."/>
            <person name="Lindquist E."/>
            <person name="Endo T."/>
            <person name="Hotta K."/>
            <person name="Inaba K."/>
        </authorList>
    </citation>
    <scope>NUCLEOTIDE SEQUENCE [LARGE SCALE GENOMIC DNA]</scope>
    <source>
        <strain evidence="9">wild type</strain>
    </source>
</reference>
<name>F7AVU6_CIOIN</name>
<dbReference type="EMBL" id="EAAA01002046">
    <property type="status" value="NOT_ANNOTATED_CDS"/>
    <property type="molecule type" value="Genomic_DNA"/>
</dbReference>
<keyword evidence="2 7" id="KW-0812">Transmembrane</keyword>
<dbReference type="GO" id="GO:0005338">
    <property type="term" value="F:nucleotide-sugar transmembrane transporter activity"/>
    <property type="evidence" value="ECO:0000318"/>
    <property type="project" value="GO_Central"/>
</dbReference>
<dbReference type="GeneTree" id="ENSGT00730000111164"/>
<feature type="transmembrane region" description="Helical" evidence="7">
    <location>
        <begin position="142"/>
        <end position="161"/>
    </location>
</feature>
<evidence type="ECO:0000259" key="8">
    <source>
        <dbReference type="Pfam" id="PF03151"/>
    </source>
</evidence>
<feature type="transmembrane region" description="Helical" evidence="7">
    <location>
        <begin position="91"/>
        <end position="109"/>
    </location>
</feature>
<evidence type="ECO:0000313" key="9">
    <source>
        <dbReference type="Ensembl" id="ENSCINP00000023044.2"/>
    </source>
</evidence>
<evidence type="ECO:0000256" key="3">
    <source>
        <dbReference type="ARBA" id="ARBA00022989"/>
    </source>
</evidence>
<dbReference type="InterPro" id="IPR050186">
    <property type="entry name" value="TPT_transporter"/>
</dbReference>
<comment type="function">
    <text evidence="5">Putative transporter.</text>
</comment>
<dbReference type="AlphaFoldDB" id="F7AVU6"/>